<comment type="caution">
    <text evidence="3">The sequence shown here is derived from an EMBL/GenBank/DDBJ whole genome shotgun (WGS) entry which is preliminary data.</text>
</comment>
<keyword evidence="2" id="KW-0732">Signal</keyword>
<evidence type="ECO:0000313" key="4">
    <source>
        <dbReference type="Proteomes" id="UP001230188"/>
    </source>
</evidence>
<name>A0AAD7U9U2_9STRA</name>
<evidence type="ECO:0000256" key="2">
    <source>
        <dbReference type="SAM" id="SignalP"/>
    </source>
</evidence>
<feature type="chain" id="PRO_5042078958" evidence="2">
    <location>
        <begin position="23"/>
        <end position="391"/>
    </location>
</feature>
<organism evidence="3 4">
    <name type="scientific">Chrysophaeum taylorii</name>
    <dbReference type="NCBI Taxonomy" id="2483200"/>
    <lineage>
        <taxon>Eukaryota</taxon>
        <taxon>Sar</taxon>
        <taxon>Stramenopiles</taxon>
        <taxon>Ochrophyta</taxon>
        <taxon>Pelagophyceae</taxon>
        <taxon>Pelagomonadales</taxon>
        <taxon>Pelagomonadaceae</taxon>
        <taxon>Chrysophaeum</taxon>
    </lineage>
</organism>
<protein>
    <submittedName>
        <fullName evidence="3">Uncharacterized protein</fullName>
    </submittedName>
</protein>
<accession>A0AAD7U9U2</accession>
<gene>
    <name evidence="3" type="ORF">CTAYLR_004016</name>
</gene>
<dbReference type="AlphaFoldDB" id="A0AAD7U9U2"/>
<feature type="signal peptide" evidence="2">
    <location>
        <begin position="1"/>
        <end position="22"/>
    </location>
</feature>
<feature type="compositionally biased region" description="Low complexity" evidence="1">
    <location>
        <begin position="89"/>
        <end position="118"/>
    </location>
</feature>
<feature type="compositionally biased region" description="Low complexity" evidence="1">
    <location>
        <begin position="187"/>
        <end position="200"/>
    </location>
</feature>
<sequence>MWWWCWWFPLLAARRLQAPVDTYDLTSGFCRSAWEESGGLADDAMQCWTQCNDLYGEDTILAATYFADDATCNCQDSLRHRRADDSRPATAHDAQPGAGAATADDAGAGYARPGTSADDGGGTDDVGTSTASNSAPDYYRAGAAAADDAGAGNSRTGAAADYDRTGGATDVGADVGAATAADHDRTGPAADSPTATADDAGAIYSRAGTAADDFRAGGKTDSRAGTAADSEPDCFRAAAGGATDSWSATANDAGADYSGGTTDSGAAIVADRSADDSATKHFRANDASKELVGPTHDRRFATNDAASIVGTSHAIANDTPISSTYVDAGAIADVTPISAAFGVALVGTHRDPRANPHRFPLGAALVGTHRKPHAGANADAVVVGTNRRPHS</sequence>
<evidence type="ECO:0000256" key="1">
    <source>
        <dbReference type="SAM" id="MobiDB-lite"/>
    </source>
</evidence>
<evidence type="ECO:0000313" key="3">
    <source>
        <dbReference type="EMBL" id="KAJ8599794.1"/>
    </source>
</evidence>
<reference evidence="3" key="1">
    <citation type="submission" date="2023-01" db="EMBL/GenBank/DDBJ databases">
        <title>Metagenome sequencing of chrysophaentin producing Chrysophaeum taylorii.</title>
        <authorList>
            <person name="Davison J."/>
            <person name="Bewley C."/>
        </authorList>
    </citation>
    <scope>NUCLEOTIDE SEQUENCE</scope>
    <source>
        <strain evidence="3">NIES-1699</strain>
    </source>
</reference>
<dbReference type="Proteomes" id="UP001230188">
    <property type="component" value="Unassembled WGS sequence"/>
</dbReference>
<feature type="region of interest" description="Disordered" evidence="1">
    <location>
        <begin position="180"/>
        <end position="200"/>
    </location>
</feature>
<dbReference type="EMBL" id="JAQMWT010000544">
    <property type="protein sequence ID" value="KAJ8599794.1"/>
    <property type="molecule type" value="Genomic_DNA"/>
</dbReference>
<feature type="region of interest" description="Disordered" evidence="1">
    <location>
        <begin position="82"/>
        <end position="135"/>
    </location>
</feature>
<proteinExistence type="predicted"/>
<keyword evidence="4" id="KW-1185">Reference proteome</keyword>